<dbReference type="Proteomes" id="UP000183107">
    <property type="component" value="Unassembled WGS sequence"/>
</dbReference>
<keyword evidence="1" id="KW-1133">Transmembrane helix</keyword>
<reference evidence="3" key="1">
    <citation type="submission" date="2016-10" db="EMBL/GenBank/DDBJ databases">
        <authorList>
            <person name="Varghese N."/>
        </authorList>
    </citation>
    <scope>NUCLEOTIDE SEQUENCE [LARGE SCALE GENOMIC DNA]</scope>
    <source>
        <strain evidence="3">Nsp8</strain>
    </source>
</reference>
<organism evidence="2 3">
    <name type="scientific">Nitrosospira briensis</name>
    <dbReference type="NCBI Taxonomy" id="35799"/>
    <lineage>
        <taxon>Bacteria</taxon>
        <taxon>Pseudomonadati</taxon>
        <taxon>Pseudomonadota</taxon>
        <taxon>Betaproteobacteria</taxon>
        <taxon>Nitrosomonadales</taxon>
        <taxon>Nitrosomonadaceae</taxon>
        <taxon>Nitrosospira</taxon>
    </lineage>
</organism>
<proteinExistence type="predicted"/>
<sequence length="195" mass="21765">MQNDAAVLILMYFILPVWLLAGCADWLCHRASHIETTSGPKESLLHLLMFAELGLPLLAAIFLEINAGIIAFMIAAFILHEATSFWDVTYAVSQRNVSPAEQHVHSFLEMIPLMAILFIISLHWGQFQALFGFGPETARFDLAWKEEPLPTGYILSVMAAILLFELIPYIEELFRTLRAKRGALAPGKAGAPKNR</sequence>
<evidence type="ECO:0008006" key="4">
    <source>
        <dbReference type="Google" id="ProtNLM"/>
    </source>
</evidence>
<feature type="transmembrane region" description="Helical" evidence="1">
    <location>
        <begin position="6"/>
        <end position="24"/>
    </location>
</feature>
<keyword evidence="1" id="KW-0812">Transmembrane</keyword>
<accession>A0A1I5CPU6</accession>
<keyword evidence="1" id="KW-0472">Membrane</keyword>
<gene>
    <name evidence="2" type="ORF">SAMN05216386_2081</name>
</gene>
<evidence type="ECO:0000313" key="2">
    <source>
        <dbReference type="EMBL" id="SFN88661.1"/>
    </source>
</evidence>
<name>A0A1I5CPU6_9PROT</name>
<keyword evidence="3" id="KW-1185">Reference proteome</keyword>
<evidence type="ECO:0000313" key="3">
    <source>
        <dbReference type="Proteomes" id="UP000183107"/>
    </source>
</evidence>
<dbReference type="RefSeq" id="WP_074797138.1">
    <property type="nucleotide sequence ID" value="NZ_FOVJ01000004.1"/>
</dbReference>
<dbReference type="OrthoDB" id="6028296at2"/>
<feature type="transmembrane region" description="Helical" evidence="1">
    <location>
        <begin position="113"/>
        <end position="133"/>
    </location>
</feature>
<dbReference type="AlphaFoldDB" id="A0A1I5CPU6"/>
<evidence type="ECO:0000256" key="1">
    <source>
        <dbReference type="SAM" id="Phobius"/>
    </source>
</evidence>
<dbReference type="EMBL" id="FOVJ01000004">
    <property type="protein sequence ID" value="SFN88661.1"/>
    <property type="molecule type" value="Genomic_DNA"/>
</dbReference>
<protein>
    <recommendedName>
        <fullName evidence="4">Diguanylate cyclase</fullName>
    </recommendedName>
</protein>
<feature type="transmembrane region" description="Helical" evidence="1">
    <location>
        <begin position="153"/>
        <end position="170"/>
    </location>
</feature>